<feature type="compositionally biased region" description="Acidic residues" evidence="2">
    <location>
        <begin position="405"/>
        <end position="432"/>
    </location>
</feature>
<protein>
    <submittedName>
        <fullName evidence="3">Uncharacterized protein</fullName>
    </submittedName>
</protein>
<dbReference type="OrthoDB" id="2401308at2759"/>
<feature type="compositionally biased region" description="Basic and acidic residues" evidence="2">
    <location>
        <begin position="433"/>
        <end position="451"/>
    </location>
</feature>
<feature type="region of interest" description="Disordered" evidence="2">
    <location>
        <begin position="1"/>
        <end position="30"/>
    </location>
</feature>
<dbReference type="AlphaFoldDB" id="A0A9P5RV55"/>
<sequence length="719" mass="78975">MSSAVSPPRKSRRIKANSATAEPEQSKEELAKTVQRLQDELEELNYVKEQLDGKVTQLEERAQFLEADARLNASIAAKEMMDLKEKTRALEIDLSLAVDGRDSLEQEKSDQLQLSEREDEAKQLSIQLKEAWLRISTMKATQEETVKRLFKAEETNVKLTAEISTTESLYNITKSTLSDEEKRWNLEKEEYVGEIESLKAKLIESGSNSGAQVMDWEQDKKRMRDSIKHERATWDKEKKGLMDQIASLKIKTTALHMQKAPPPEWVLEKHQLTLQCSTLQSRVAILESDRTVSSNQHKAQVAKLEKKVELLRGKLLEVMEHAQALETKAKEDAKQASGKKATASRARRPKRVRSLKETDSEMESEAEAAKPEVALPAPSRPVRSSRTRGAGGGFKSVHYSFDNDTSSDDSSDEEEEEEEEEEKEEEDEDDKEDDAKDETGAPEKDEGDKANTNHTVLTGETNPATGSNQDQNMQEVDRAASPSRTGTRRTISGRGRKAAESDKSDSSDSEFEPPKKVTSKSRGGPATKKQISPAPETFAKKSTRPSKSKPKENSGQSSSVKGDPKRKAAAAETTPLSPESMADTPTSTTFTANSKAADTPGASTLAERIPISTALLTPGSSSAITDISEAPAQKIKKKRRLLTGKGLDDLGDILNGPGMTALASPSKGLQFLPKAKFNTGRPTLLGGDKPPAPKEALNAIKMAFSLPKARNLSPPQDEK</sequence>
<organism evidence="3 4">
    <name type="scientific">Linnemannia schmuckeri</name>
    <dbReference type="NCBI Taxonomy" id="64567"/>
    <lineage>
        <taxon>Eukaryota</taxon>
        <taxon>Fungi</taxon>
        <taxon>Fungi incertae sedis</taxon>
        <taxon>Mucoromycota</taxon>
        <taxon>Mortierellomycotina</taxon>
        <taxon>Mortierellomycetes</taxon>
        <taxon>Mortierellales</taxon>
        <taxon>Mortierellaceae</taxon>
        <taxon>Linnemannia</taxon>
    </lineage>
</organism>
<evidence type="ECO:0000256" key="2">
    <source>
        <dbReference type="SAM" id="MobiDB-lite"/>
    </source>
</evidence>
<feature type="compositionally biased region" description="Basic and acidic residues" evidence="2">
    <location>
        <begin position="497"/>
        <end position="506"/>
    </location>
</feature>
<gene>
    <name evidence="3" type="ORF">BG015_011418</name>
</gene>
<comment type="caution">
    <text evidence="3">The sequence shown here is derived from an EMBL/GenBank/DDBJ whole genome shotgun (WGS) entry which is preliminary data.</text>
</comment>
<dbReference type="EMBL" id="JAAAUQ010000881">
    <property type="protein sequence ID" value="KAF9147011.1"/>
    <property type="molecule type" value="Genomic_DNA"/>
</dbReference>
<keyword evidence="1" id="KW-0175">Coiled coil</keyword>
<evidence type="ECO:0000313" key="3">
    <source>
        <dbReference type="EMBL" id="KAF9147011.1"/>
    </source>
</evidence>
<evidence type="ECO:0000313" key="4">
    <source>
        <dbReference type="Proteomes" id="UP000748756"/>
    </source>
</evidence>
<accession>A0A9P5RV55</accession>
<feature type="compositionally biased region" description="Polar residues" evidence="2">
    <location>
        <begin position="452"/>
        <end position="474"/>
    </location>
</feature>
<dbReference type="Proteomes" id="UP000748756">
    <property type="component" value="Unassembled WGS sequence"/>
</dbReference>
<proteinExistence type="predicted"/>
<reference evidence="3" key="1">
    <citation type="journal article" date="2020" name="Fungal Divers.">
        <title>Resolving the Mortierellaceae phylogeny through synthesis of multi-gene phylogenetics and phylogenomics.</title>
        <authorList>
            <person name="Vandepol N."/>
            <person name="Liber J."/>
            <person name="Desiro A."/>
            <person name="Na H."/>
            <person name="Kennedy M."/>
            <person name="Barry K."/>
            <person name="Grigoriev I.V."/>
            <person name="Miller A.N."/>
            <person name="O'Donnell K."/>
            <person name="Stajich J.E."/>
            <person name="Bonito G."/>
        </authorList>
    </citation>
    <scope>NUCLEOTIDE SEQUENCE</scope>
    <source>
        <strain evidence="3">NRRL 6426</strain>
    </source>
</reference>
<evidence type="ECO:0000256" key="1">
    <source>
        <dbReference type="SAM" id="Coils"/>
    </source>
</evidence>
<feature type="compositionally biased region" description="Polar residues" evidence="2">
    <location>
        <begin position="583"/>
        <end position="596"/>
    </location>
</feature>
<feature type="coiled-coil region" evidence="1">
    <location>
        <begin position="294"/>
        <end position="321"/>
    </location>
</feature>
<name>A0A9P5RV55_9FUNG</name>
<keyword evidence="4" id="KW-1185">Reference proteome</keyword>
<feature type="compositionally biased region" description="Low complexity" evidence="2">
    <location>
        <begin position="481"/>
        <end position="493"/>
    </location>
</feature>
<feature type="region of interest" description="Disordered" evidence="2">
    <location>
        <begin position="327"/>
        <end position="606"/>
    </location>
</feature>